<sequence>MIIEWFVILTIGCLPMDQQPPGANCIIETKVVAAPVFDREKAESIVETFADKMIAALPGSFVIARYEKRVTKKAKEEEK</sequence>
<dbReference type="EMBL" id="LAZR01020738">
    <property type="protein sequence ID" value="KKL87799.1"/>
    <property type="molecule type" value="Genomic_DNA"/>
</dbReference>
<name>A0A0F9FN09_9ZZZZ</name>
<proteinExistence type="predicted"/>
<evidence type="ECO:0000313" key="1">
    <source>
        <dbReference type="EMBL" id="KKL87799.1"/>
    </source>
</evidence>
<organism evidence="1">
    <name type="scientific">marine sediment metagenome</name>
    <dbReference type="NCBI Taxonomy" id="412755"/>
    <lineage>
        <taxon>unclassified sequences</taxon>
        <taxon>metagenomes</taxon>
        <taxon>ecological metagenomes</taxon>
    </lineage>
</organism>
<accession>A0A0F9FN09</accession>
<comment type="caution">
    <text evidence="1">The sequence shown here is derived from an EMBL/GenBank/DDBJ whole genome shotgun (WGS) entry which is preliminary data.</text>
</comment>
<dbReference type="AlphaFoldDB" id="A0A0F9FN09"/>
<reference evidence="1" key="1">
    <citation type="journal article" date="2015" name="Nature">
        <title>Complex archaea that bridge the gap between prokaryotes and eukaryotes.</title>
        <authorList>
            <person name="Spang A."/>
            <person name="Saw J.H."/>
            <person name="Jorgensen S.L."/>
            <person name="Zaremba-Niedzwiedzka K."/>
            <person name="Martijn J."/>
            <person name="Lind A.E."/>
            <person name="van Eijk R."/>
            <person name="Schleper C."/>
            <person name="Guy L."/>
            <person name="Ettema T.J."/>
        </authorList>
    </citation>
    <scope>NUCLEOTIDE SEQUENCE</scope>
</reference>
<protein>
    <submittedName>
        <fullName evidence="1">Uncharacterized protein</fullName>
    </submittedName>
</protein>
<gene>
    <name evidence="1" type="ORF">LCGC14_1931090</name>
</gene>